<dbReference type="AlphaFoldDB" id="A0A397VVT7"/>
<feature type="region of interest" description="Disordered" evidence="1">
    <location>
        <begin position="1"/>
        <end position="56"/>
    </location>
</feature>
<sequence>MDLNPQSLNNTDQLFNAQSRNNTDQLFNSQSRNNTDQLQRPHNIALNTDTSPLRPRVTTNPSDAFDGVQQFTDLFRGFSFTGAQEVENPQQITQFSTQLISGCSFP</sequence>
<protein>
    <submittedName>
        <fullName evidence="2">Uncharacterized protein</fullName>
    </submittedName>
</protein>
<name>A0A397VVT7_9GLOM</name>
<organism evidence="2 3">
    <name type="scientific">Gigaspora rosea</name>
    <dbReference type="NCBI Taxonomy" id="44941"/>
    <lineage>
        <taxon>Eukaryota</taxon>
        <taxon>Fungi</taxon>
        <taxon>Fungi incertae sedis</taxon>
        <taxon>Mucoromycota</taxon>
        <taxon>Glomeromycotina</taxon>
        <taxon>Glomeromycetes</taxon>
        <taxon>Diversisporales</taxon>
        <taxon>Gigasporaceae</taxon>
        <taxon>Gigaspora</taxon>
    </lineage>
</organism>
<accession>A0A397VVT7</accession>
<evidence type="ECO:0000256" key="1">
    <source>
        <dbReference type="SAM" id="MobiDB-lite"/>
    </source>
</evidence>
<dbReference type="EMBL" id="QKWP01000188">
    <property type="protein sequence ID" value="RIB25099.1"/>
    <property type="molecule type" value="Genomic_DNA"/>
</dbReference>
<dbReference type="OrthoDB" id="10344090at2759"/>
<reference evidence="2 3" key="1">
    <citation type="submission" date="2018-06" db="EMBL/GenBank/DDBJ databases">
        <title>Comparative genomics reveals the genomic features of Rhizophagus irregularis, R. cerebriforme, R. diaphanum and Gigaspora rosea, and their symbiotic lifestyle signature.</title>
        <authorList>
            <person name="Morin E."/>
            <person name="San Clemente H."/>
            <person name="Chen E.C.H."/>
            <person name="De La Providencia I."/>
            <person name="Hainaut M."/>
            <person name="Kuo A."/>
            <person name="Kohler A."/>
            <person name="Murat C."/>
            <person name="Tang N."/>
            <person name="Roy S."/>
            <person name="Loubradou J."/>
            <person name="Henrissat B."/>
            <person name="Grigoriev I.V."/>
            <person name="Corradi N."/>
            <person name="Roux C."/>
            <person name="Martin F.M."/>
        </authorList>
    </citation>
    <scope>NUCLEOTIDE SEQUENCE [LARGE SCALE GENOMIC DNA]</scope>
    <source>
        <strain evidence="2 3">DAOM 194757</strain>
    </source>
</reference>
<proteinExistence type="predicted"/>
<comment type="caution">
    <text evidence="2">The sequence shown here is derived from an EMBL/GenBank/DDBJ whole genome shotgun (WGS) entry which is preliminary data.</text>
</comment>
<gene>
    <name evidence="2" type="ORF">C2G38_2166837</name>
</gene>
<keyword evidence="3" id="KW-1185">Reference proteome</keyword>
<dbReference type="Proteomes" id="UP000266673">
    <property type="component" value="Unassembled WGS sequence"/>
</dbReference>
<evidence type="ECO:0000313" key="2">
    <source>
        <dbReference type="EMBL" id="RIB25099.1"/>
    </source>
</evidence>
<evidence type="ECO:0000313" key="3">
    <source>
        <dbReference type="Proteomes" id="UP000266673"/>
    </source>
</evidence>